<gene>
    <name evidence="1" type="ORF">Ae201684_008386</name>
</gene>
<dbReference type="Proteomes" id="UP000481153">
    <property type="component" value="Unassembled WGS sequence"/>
</dbReference>
<dbReference type="AlphaFoldDB" id="A0A6G0X5E1"/>
<organism evidence="1 2">
    <name type="scientific">Aphanomyces euteiches</name>
    <dbReference type="NCBI Taxonomy" id="100861"/>
    <lineage>
        <taxon>Eukaryota</taxon>
        <taxon>Sar</taxon>
        <taxon>Stramenopiles</taxon>
        <taxon>Oomycota</taxon>
        <taxon>Saprolegniomycetes</taxon>
        <taxon>Saprolegniales</taxon>
        <taxon>Verrucalvaceae</taxon>
        <taxon>Aphanomyces</taxon>
    </lineage>
</organism>
<evidence type="ECO:0000313" key="1">
    <source>
        <dbReference type="EMBL" id="KAF0735176.1"/>
    </source>
</evidence>
<evidence type="ECO:0008006" key="3">
    <source>
        <dbReference type="Google" id="ProtNLM"/>
    </source>
</evidence>
<evidence type="ECO:0000313" key="2">
    <source>
        <dbReference type="Proteomes" id="UP000481153"/>
    </source>
</evidence>
<comment type="caution">
    <text evidence="1">The sequence shown here is derived from an EMBL/GenBank/DDBJ whole genome shotgun (WGS) entry which is preliminary data.</text>
</comment>
<sequence length="136" mass="14698">MTLRTVHQTDFTPSNGNALQACFASIFDKNLEDVPNFIADPRGYMAAINAWLEPQDRTFVKLDLTPQGTLPPHANALAVGMPVLLRGKSPRGEHAHVVVATVDSSGRAFVPTIDPHPDNTFLDGVGQWVGVIVVNN</sequence>
<dbReference type="EMBL" id="VJMJ01000101">
    <property type="protein sequence ID" value="KAF0735176.1"/>
    <property type="molecule type" value="Genomic_DNA"/>
</dbReference>
<accession>A0A6G0X5E1</accession>
<dbReference type="PROSITE" id="PS51257">
    <property type="entry name" value="PROKAR_LIPOPROTEIN"/>
    <property type="match status" value="1"/>
</dbReference>
<keyword evidence="2" id="KW-1185">Reference proteome</keyword>
<reference evidence="1 2" key="1">
    <citation type="submission" date="2019-07" db="EMBL/GenBank/DDBJ databases">
        <title>Genomics analysis of Aphanomyces spp. identifies a new class of oomycete effector associated with host adaptation.</title>
        <authorList>
            <person name="Gaulin E."/>
        </authorList>
    </citation>
    <scope>NUCLEOTIDE SEQUENCE [LARGE SCALE GENOMIC DNA]</scope>
    <source>
        <strain evidence="1 2">ATCC 201684</strain>
    </source>
</reference>
<protein>
    <recommendedName>
        <fullName evidence="3">Peptidase C39-like domain-containing protein</fullName>
    </recommendedName>
</protein>
<name>A0A6G0X5E1_9STRA</name>
<proteinExistence type="predicted"/>